<keyword evidence="3" id="KW-1185">Reference proteome</keyword>
<dbReference type="Proteomes" id="UP000282930">
    <property type="component" value="Chromosome"/>
</dbReference>
<gene>
    <name evidence="2" type="ORF">ELD05_11825</name>
</gene>
<dbReference type="InterPro" id="IPR046821">
    <property type="entry name" value="PDDEXK_11"/>
</dbReference>
<dbReference type="KEGG" id="ccha:ELD05_11825"/>
<dbReference type="AlphaFoldDB" id="A0A3T0D8Y0"/>
<sequence length="140" mass="16087">MSPGGRGTRTGRVHENVIEKVLSENYPGRFSKQVFIGTNLFGNKYKADFVLNNNVIISAKWQQKTGTTEQKIVYEIMTLIKILKENNLKEAYIVIGGKGYSRKAKEFYLKQKHIEYIKDGELVEILSLDEFIERANVNKL</sequence>
<dbReference type="Pfam" id="PF20472">
    <property type="entry name" value="PDDEXK_11"/>
    <property type="match status" value="1"/>
</dbReference>
<evidence type="ECO:0000313" key="3">
    <source>
        <dbReference type="Proteomes" id="UP000282930"/>
    </source>
</evidence>
<evidence type="ECO:0000313" key="2">
    <source>
        <dbReference type="EMBL" id="AZT91252.1"/>
    </source>
</evidence>
<evidence type="ECO:0000259" key="1">
    <source>
        <dbReference type="Pfam" id="PF20472"/>
    </source>
</evidence>
<dbReference type="EMBL" id="CP034791">
    <property type="protein sequence ID" value="AZT91252.1"/>
    <property type="molecule type" value="Genomic_DNA"/>
</dbReference>
<feature type="domain" description="PD-(D/E)XK nuclease" evidence="1">
    <location>
        <begin position="7"/>
        <end position="136"/>
    </location>
</feature>
<protein>
    <recommendedName>
        <fullName evidence="1">PD-(D/E)XK nuclease domain-containing protein</fullName>
    </recommendedName>
</protein>
<name>A0A3T0D8Y0_9FIRM</name>
<organism evidence="2 3">
    <name type="scientific">Caldicellulosiruptor changbaiensis</name>
    <dbReference type="NCBI Taxonomy" id="1222016"/>
    <lineage>
        <taxon>Bacteria</taxon>
        <taxon>Bacillati</taxon>
        <taxon>Bacillota</taxon>
        <taxon>Bacillota incertae sedis</taxon>
        <taxon>Caldicellulosiruptorales</taxon>
        <taxon>Caldicellulosiruptoraceae</taxon>
        <taxon>Caldicellulosiruptor</taxon>
    </lineage>
</organism>
<accession>A0A3T0D8Y0</accession>
<reference evidence="2 3" key="1">
    <citation type="submission" date="2018-12" db="EMBL/GenBank/DDBJ databases">
        <title>Genome sequence from the cellulolytic species, Caldicellulosiruptor changbaiensis.</title>
        <authorList>
            <person name="Blumer-Schuette S.E."/>
            <person name="Mendoza C."/>
        </authorList>
    </citation>
    <scope>NUCLEOTIDE SEQUENCE [LARGE SCALE GENOMIC DNA]</scope>
    <source>
        <strain evidence="2 3">CBS-Z</strain>
    </source>
</reference>
<proteinExistence type="predicted"/>
<dbReference type="RefSeq" id="WP_127352584.1">
    <property type="nucleotide sequence ID" value="NZ_CP034791.1"/>
</dbReference>